<accession>A0ABU1DKK6</accession>
<dbReference type="EMBL" id="JADBEO010000056">
    <property type="protein sequence ID" value="MDR4308548.1"/>
    <property type="molecule type" value="Genomic_DNA"/>
</dbReference>
<feature type="domain" description="UspA" evidence="1">
    <location>
        <begin position="17"/>
        <end position="154"/>
    </location>
</feature>
<dbReference type="Gene3D" id="3.40.50.620">
    <property type="entry name" value="HUPs"/>
    <property type="match status" value="1"/>
</dbReference>
<keyword evidence="3" id="KW-1185">Reference proteome</keyword>
<sequence>MSAPRPRRCYEPGHKPKFLVVVDEADETDRALYFAARRAARVGAAVTLLATFSPGEFQHWFGVGEVAREEAEAESSARLARFAARARDMAGVEAEAVVRKGDRSEELRRLIDEDEDVALLVLAASAGGKGPGPLVSALAQESAGAFPVPIVVVPGALTDEEIDRLA</sequence>
<comment type="caution">
    <text evidence="2">The sequence shown here is derived from an EMBL/GenBank/DDBJ whole genome shotgun (WGS) entry which is preliminary data.</text>
</comment>
<reference evidence="2" key="1">
    <citation type="submission" date="2020-10" db="EMBL/GenBank/DDBJ databases">
        <authorList>
            <person name="Abbas A."/>
            <person name="Razzaq R."/>
            <person name="Waqas M."/>
            <person name="Abbas N."/>
            <person name="Nielsen T.K."/>
            <person name="Hansen L.H."/>
            <person name="Hussain S."/>
            <person name="Shahid M."/>
        </authorList>
    </citation>
    <scope>NUCLEOTIDE SEQUENCE</scope>
    <source>
        <strain evidence="2">S14</strain>
    </source>
</reference>
<proteinExistence type="predicted"/>
<dbReference type="RefSeq" id="WP_309394388.1">
    <property type="nucleotide sequence ID" value="NZ_JADBEO010000056.1"/>
</dbReference>
<gene>
    <name evidence="2" type="ORF">IHQ68_18160</name>
</gene>
<protein>
    <submittedName>
        <fullName evidence="2">Universal stress protein</fullName>
    </submittedName>
</protein>
<dbReference type="Proteomes" id="UP001181622">
    <property type="component" value="Unassembled WGS sequence"/>
</dbReference>
<evidence type="ECO:0000313" key="2">
    <source>
        <dbReference type="EMBL" id="MDR4308548.1"/>
    </source>
</evidence>
<dbReference type="SUPFAM" id="SSF52402">
    <property type="entry name" value="Adenine nucleotide alpha hydrolases-like"/>
    <property type="match status" value="1"/>
</dbReference>
<dbReference type="InterPro" id="IPR014729">
    <property type="entry name" value="Rossmann-like_a/b/a_fold"/>
</dbReference>
<name>A0ABU1DKK6_9HYPH</name>
<evidence type="ECO:0000313" key="3">
    <source>
        <dbReference type="Proteomes" id="UP001181622"/>
    </source>
</evidence>
<organism evidence="2 3">
    <name type="scientific">Chelatococcus sambhunathii</name>
    <dbReference type="NCBI Taxonomy" id="363953"/>
    <lineage>
        <taxon>Bacteria</taxon>
        <taxon>Pseudomonadati</taxon>
        <taxon>Pseudomonadota</taxon>
        <taxon>Alphaproteobacteria</taxon>
        <taxon>Hyphomicrobiales</taxon>
        <taxon>Chelatococcaceae</taxon>
        <taxon>Chelatococcus</taxon>
    </lineage>
</organism>
<evidence type="ECO:0000259" key="1">
    <source>
        <dbReference type="Pfam" id="PF00582"/>
    </source>
</evidence>
<dbReference type="Pfam" id="PF00582">
    <property type="entry name" value="Usp"/>
    <property type="match status" value="1"/>
</dbReference>
<dbReference type="InterPro" id="IPR006016">
    <property type="entry name" value="UspA"/>
</dbReference>